<proteinExistence type="predicted"/>
<accession>A0A5C3LH02</accession>
<dbReference type="AlphaFoldDB" id="A0A5C3LH02"/>
<keyword evidence="2" id="KW-1185">Reference proteome</keyword>
<name>A0A5C3LH02_9AGAR</name>
<dbReference type="Proteomes" id="UP000308652">
    <property type="component" value="Unassembled WGS sequence"/>
</dbReference>
<dbReference type="EMBL" id="ML213697">
    <property type="protein sequence ID" value="TFK31905.1"/>
    <property type="molecule type" value="Genomic_DNA"/>
</dbReference>
<evidence type="ECO:0000313" key="1">
    <source>
        <dbReference type="EMBL" id="TFK31905.1"/>
    </source>
</evidence>
<organism evidence="1 2">
    <name type="scientific">Crucibulum laeve</name>
    <dbReference type="NCBI Taxonomy" id="68775"/>
    <lineage>
        <taxon>Eukaryota</taxon>
        <taxon>Fungi</taxon>
        <taxon>Dikarya</taxon>
        <taxon>Basidiomycota</taxon>
        <taxon>Agaricomycotina</taxon>
        <taxon>Agaricomycetes</taxon>
        <taxon>Agaricomycetidae</taxon>
        <taxon>Agaricales</taxon>
        <taxon>Agaricineae</taxon>
        <taxon>Nidulariaceae</taxon>
        <taxon>Crucibulum</taxon>
    </lineage>
</organism>
<gene>
    <name evidence="1" type="ORF">BDQ12DRAFT_68616</name>
</gene>
<reference evidence="1 2" key="1">
    <citation type="journal article" date="2019" name="Nat. Ecol. Evol.">
        <title>Megaphylogeny resolves global patterns of mushroom evolution.</title>
        <authorList>
            <person name="Varga T."/>
            <person name="Krizsan K."/>
            <person name="Foldi C."/>
            <person name="Dima B."/>
            <person name="Sanchez-Garcia M."/>
            <person name="Sanchez-Ramirez S."/>
            <person name="Szollosi G.J."/>
            <person name="Szarkandi J.G."/>
            <person name="Papp V."/>
            <person name="Albert L."/>
            <person name="Andreopoulos W."/>
            <person name="Angelini C."/>
            <person name="Antonin V."/>
            <person name="Barry K.W."/>
            <person name="Bougher N.L."/>
            <person name="Buchanan P."/>
            <person name="Buyck B."/>
            <person name="Bense V."/>
            <person name="Catcheside P."/>
            <person name="Chovatia M."/>
            <person name="Cooper J."/>
            <person name="Damon W."/>
            <person name="Desjardin D."/>
            <person name="Finy P."/>
            <person name="Geml J."/>
            <person name="Haridas S."/>
            <person name="Hughes K."/>
            <person name="Justo A."/>
            <person name="Karasinski D."/>
            <person name="Kautmanova I."/>
            <person name="Kiss B."/>
            <person name="Kocsube S."/>
            <person name="Kotiranta H."/>
            <person name="LaButti K.M."/>
            <person name="Lechner B.E."/>
            <person name="Liimatainen K."/>
            <person name="Lipzen A."/>
            <person name="Lukacs Z."/>
            <person name="Mihaltcheva S."/>
            <person name="Morgado L.N."/>
            <person name="Niskanen T."/>
            <person name="Noordeloos M.E."/>
            <person name="Ohm R.A."/>
            <person name="Ortiz-Santana B."/>
            <person name="Ovrebo C."/>
            <person name="Racz N."/>
            <person name="Riley R."/>
            <person name="Savchenko A."/>
            <person name="Shiryaev A."/>
            <person name="Soop K."/>
            <person name="Spirin V."/>
            <person name="Szebenyi C."/>
            <person name="Tomsovsky M."/>
            <person name="Tulloss R.E."/>
            <person name="Uehling J."/>
            <person name="Grigoriev I.V."/>
            <person name="Vagvolgyi C."/>
            <person name="Papp T."/>
            <person name="Martin F.M."/>
            <person name="Miettinen O."/>
            <person name="Hibbett D.S."/>
            <person name="Nagy L.G."/>
        </authorList>
    </citation>
    <scope>NUCLEOTIDE SEQUENCE [LARGE SCALE GENOMIC DNA]</scope>
    <source>
        <strain evidence="1 2">CBS 166.37</strain>
    </source>
</reference>
<sequence length="94" mass="10829">MRIYSEAGRHTIFRLYFHVSFHLFPTYCQKKNAALSLHTKISLLVSSSLDTLFVSTFLLTSDEIYTINVGDMSISALVIFTRNNIEIWYPGHPK</sequence>
<protein>
    <submittedName>
        <fullName evidence="1">Uncharacterized protein</fullName>
    </submittedName>
</protein>
<evidence type="ECO:0000313" key="2">
    <source>
        <dbReference type="Proteomes" id="UP000308652"/>
    </source>
</evidence>